<accession>A0AAV3FU57</accession>
<dbReference type="EMBL" id="AIDX01000001">
    <property type="protein sequence ID" value="EIQ82492.1"/>
    <property type="molecule type" value="Genomic_DNA"/>
</dbReference>
<sequence>MGLLTLFDKKCFLIGNEETRLSSGEAGPPQLIEVDKIDYLISFF</sequence>
<comment type="caution">
    <text evidence="1">The sequence shown here is derived from an EMBL/GenBank/DDBJ whole genome shotgun (WGS) entry which is preliminary data.</text>
</comment>
<name>A0AAV3FU57_STRCB</name>
<protein>
    <submittedName>
        <fullName evidence="1">Uncharacterized protein</fullName>
    </submittedName>
</protein>
<dbReference type="AlphaFoldDB" id="A0AAV3FU57"/>
<gene>
    <name evidence="1" type="ORF">SCAZ3_09035</name>
</gene>
<evidence type="ECO:0000313" key="1">
    <source>
        <dbReference type="EMBL" id="EIQ82492.1"/>
    </source>
</evidence>
<organism evidence="1 2">
    <name type="scientific">Streptococcus canis FSL Z3-227</name>
    <dbReference type="NCBI Taxonomy" id="482234"/>
    <lineage>
        <taxon>Bacteria</taxon>
        <taxon>Bacillati</taxon>
        <taxon>Bacillota</taxon>
        <taxon>Bacilli</taxon>
        <taxon>Lactobacillales</taxon>
        <taxon>Streptococcaceae</taxon>
        <taxon>Streptococcus</taxon>
    </lineage>
</organism>
<reference evidence="1 2" key="1">
    <citation type="journal article" date="2012" name="PLoS ONE">
        <title>Gene Repertoire Evolution of Streptococcus pyogenes Inferred from Phylogenomic Analysis with Streptococcus canis and Streptococcus dysgalactiae.</title>
        <authorList>
            <person name="Lefebure T."/>
            <person name="Richards V.P."/>
            <person name="Lang P."/>
            <person name="Pavinski-Bitar P."/>
            <person name="Stanhope M.J."/>
        </authorList>
    </citation>
    <scope>NUCLEOTIDE SEQUENCE [LARGE SCALE GENOMIC DNA]</scope>
    <source>
        <strain evidence="1 2">FSL Z3-227</strain>
    </source>
</reference>
<proteinExistence type="predicted"/>
<dbReference type="Proteomes" id="UP000004423">
    <property type="component" value="Unassembled WGS sequence"/>
</dbReference>
<evidence type="ECO:0000313" key="2">
    <source>
        <dbReference type="Proteomes" id="UP000004423"/>
    </source>
</evidence>